<protein>
    <submittedName>
        <fullName evidence="1">DUF1697 domain-containing protein</fullName>
    </submittedName>
</protein>
<reference evidence="1" key="1">
    <citation type="submission" date="2021-08" db="EMBL/GenBank/DDBJ databases">
        <title>Novel anaerobic bacterium isolated from sea squirt in East Sea, Republic of Korea.</title>
        <authorList>
            <person name="Nguyen T.H."/>
            <person name="Li Z."/>
            <person name="Lee Y.-J."/>
            <person name="Ko J."/>
            <person name="Kim S.-G."/>
        </authorList>
    </citation>
    <scope>NUCLEOTIDE SEQUENCE</scope>
    <source>
        <strain evidence="1">KCTC 25031</strain>
    </source>
</reference>
<dbReference type="Proteomes" id="UP000826212">
    <property type="component" value="Chromosome"/>
</dbReference>
<evidence type="ECO:0000313" key="2">
    <source>
        <dbReference type="Proteomes" id="UP000826212"/>
    </source>
</evidence>
<accession>A0AC61NKN4</accession>
<sequence>MRIYIVLMRGINLGNHHKVKMADLRSFLESERFQNVSTYIHSGNIVFTHEGESLEVVSACVRRVLDRHYDFEIPFQLFDLSSWCEMVAFNPFPLHSEELVKRSHVTLLSSIPDMKSVSQLSEIDSKGDQIRWVQRAIYLQCEGAYHQTKFGNNRIEKVLEREATTRTWRTIVKISDLVDRLVVALS</sequence>
<name>A0AC61NKN4_9BACT</name>
<organism evidence="1 2">
    <name type="scientific">Halosquirtibacter laminarini</name>
    <dbReference type="NCBI Taxonomy" id="3374600"/>
    <lineage>
        <taxon>Bacteria</taxon>
        <taxon>Pseudomonadati</taxon>
        <taxon>Bacteroidota</taxon>
        <taxon>Bacteroidia</taxon>
        <taxon>Marinilabiliales</taxon>
        <taxon>Prolixibacteraceae</taxon>
        <taxon>Halosquirtibacter</taxon>
    </lineage>
</organism>
<evidence type="ECO:0000313" key="1">
    <source>
        <dbReference type="EMBL" id="QZE15285.1"/>
    </source>
</evidence>
<dbReference type="EMBL" id="CP081303">
    <property type="protein sequence ID" value="QZE15285.1"/>
    <property type="molecule type" value="Genomic_DNA"/>
</dbReference>
<keyword evidence="2" id="KW-1185">Reference proteome</keyword>
<gene>
    <name evidence="1" type="ORF">K4L44_05480</name>
</gene>
<proteinExistence type="predicted"/>